<sequence length="353" mass="39667">MSKRVNLHSQTALISTKTRDVTCCDSKFVKHTLRASGRLHEHGRIFPQDTFNERRTFDVRDHVYLGLYSRLRMWVISNQCYETIRNAHATNLRYAEKVQNISGTHYRMYGKKRRSSTQQLSGDFAVEETSLTNPRYIGLLFGGWMDIVACKFVDDSELYDSISTRNGPCSTGGVSCSIQCGVMLPSFSQLPLGMRHASTRTKLVLLARLPSMSACIAIGRRPGWRSGGKEGNNERHNLKGIWSEEATQCGGNNIEGTSCQEYGGGHRITHTAPSMEFSESPICHNLRSTTFSLRFEMRQAAAGVLTRDFKLSNHRHPSPRGERVSISSSTGRVLDDRIKTRLYTSKIFTTVAT</sequence>
<accession>A0ACB8UL15</accession>
<gene>
    <name evidence="1" type="ORF">BDY19DRAFT_902103</name>
</gene>
<organism evidence="1 2">
    <name type="scientific">Irpex rosettiformis</name>
    <dbReference type="NCBI Taxonomy" id="378272"/>
    <lineage>
        <taxon>Eukaryota</taxon>
        <taxon>Fungi</taxon>
        <taxon>Dikarya</taxon>
        <taxon>Basidiomycota</taxon>
        <taxon>Agaricomycotina</taxon>
        <taxon>Agaricomycetes</taxon>
        <taxon>Polyporales</taxon>
        <taxon>Irpicaceae</taxon>
        <taxon>Irpex</taxon>
    </lineage>
</organism>
<proteinExistence type="predicted"/>
<name>A0ACB8UL15_9APHY</name>
<comment type="caution">
    <text evidence="1">The sequence shown here is derived from an EMBL/GenBank/DDBJ whole genome shotgun (WGS) entry which is preliminary data.</text>
</comment>
<keyword evidence="2" id="KW-1185">Reference proteome</keyword>
<evidence type="ECO:0000313" key="2">
    <source>
        <dbReference type="Proteomes" id="UP001055072"/>
    </source>
</evidence>
<reference evidence="1" key="1">
    <citation type="journal article" date="2021" name="Environ. Microbiol.">
        <title>Gene family expansions and transcriptome signatures uncover fungal adaptations to wood decay.</title>
        <authorList>
            <person name="Hage H."/>
            <person name="Miyauchi S."/>
            <person name="Viragh M."/>
            <person name="Drula E."/>
            <person name="Min B."/>
            <person name="Chaduli D."/>
            <person name="Navarro D."/>
            <person name="Favel A."/>
            <person name="Norest M."/>
            <person name="Lesage-Meessen L."/>
            <person name="Balint B."/>
            <person name="Merenyi Z."/>
            <person name="de Eugenio L."/>
            <person name="Morin E."/>
            <person name="Martinez A.T."/>
            <person name="Baldrian P."/>
            <person name="Stursova M."/>
            <person name="Martinez M.J."/>
            <person name="Novotny C."/>
            <person name="Magnuson J.K."/>
            <person name="Spatafora J.W."/>
            <person name="Maurice S."/>
            <person name="Pangilinan J."/>
            <person name="Andreopoulos W."/>
            <person name="LaButti K."/>
            <person name="Hundley H."/>
            <person name="Na H."/>
            <person name="Kuo A."/>
            <person name="Barry K."/>
            <person name="Lipzen A."/>
            <person name="Henrissat B."/>
            <person name="Riley R."/>
            <person name="Ahrendt S."/>
            <person name="Nagy L.G."/>
            <person name="Grigoriev I.V."/>
            <person name="Martin F."/>
            <person name="Rosso M.N."/>
        </authorList>
    </citation>
    <scope>NUCLEOTIDE SEQUENCE</scope>
    <source>
        <strain evidence="1">CBS 384.51</strain>
    </source>
</reference>
<evidence type="ECO:0000313" key="1">
    <source>
        <dbReference type="EMBL" id="KAI0095074.1"/>
    </source>
</evidence>
<dbReference type="EMBL" id="MU274900">
    <property type="protein sequence ID" value="KAI0095074.1"/>
    <property type="molecule type" value="Genomic_DNA"/>
</dbReference>
<dbReference type="Proteomes" id="UP001055072">
    <property type="component" value="Unassembled WGS sequence"/>
</dbReference>
<protein>
    <submittedName>
        <fullName evidence="1">Uncharacterized protein</fullName>
    </submittedName>
</protein>